<dbReference type="EnsemblProtists" id="EOD31323">
    <property type="protein sequence ID" value="EOD31323"/>
    <property type="gene ID" value="EMIHUDRAFT_72405"/>
</dbReference>
<dbReference type="KEGG" id="ehx:EMIHUDRAFT_72405"/>
<name>A0A0D3K6D8_EMIH1</name>
<dbReference type="PROSITE" id="PS00108">
    <property type="entry name" value="PROTEIN_KINASE_ST"/>
    <property type="match status" value="1"/>
</dbReference>
<protein>
    <recommendedName>
        <fullName evidence="6">Protein kinase domain-containing protein</fullName>
    </recommendedName>
</protein>
<dbReference type="HOGENOM" id="CLU_000288_63_0_1"/>
<dbReference type="Proteomes" id="UP000013827">
    <property type="component" value="Unassembled WGS sequence"/>
</dbReference>
<dbReference type="InterPro" id="IPR000719">
    <property type="entry name" value="Prot_kinase_dom"/>
</dbReference>
<dbReference type="InterPro" id="IPR011009">
    <property type="entry name" value="Kinase-like_dom_sf"/>
</dbReference>
<feature type="domain" description="Protein kinase" evidence="6">
    <location>
        <begin position="1"/>
        <end position="232"/>
    </location>
</feature>
<accession>A0A0D3K6D8</accession>
<evidence type="ECO:0000256" key="2">
    <source>
        <dbReference type="ARBA" id="ARBA00022679"/>
    </source>
</evidence>
<evidence type="ECO:0000256" key="4">
    <source>
        <dbReference type="ARBA" id="ARBA00022777"/>
    </source>
</evidence>
<reference evidence="8" key="1">
    <citation type="journal article" date="2013" name="Nature">
        <title>Pan genome of the phytoplankton Emiliania underpins its global distribution.</title>
        <authorList>
            <person name="Read B.A."/>
            <person name="Kegel J."/>
            <person name="Klute M.J."/>
            <person name="Kuo A."/>
            <person name="Lefebvre S.C."/>
            <person name="Maumus F."/>
            <person name="Mayer C."/>
            <person name="Miller J."/>
            <person name="Monier A."/>
            <person name="Salamov A."/>
            <person name="Young J."/>
            <person name="Aguilar M."/>
            <person name="Claverie J.M."/>
            <person name="Frickenhaus S."/>
            <person name="Gonzalez K."/>
            <person name="Herman E.K."/>
            <person name="Lin Y.C."/>
            <person name="Napier J."/>
            <person name="Ogata H."/>
            <person name="Sarno A.F."/>
            <person name="Shmutz J."/>
            <person name="Schroeder D."/>
            <person name="de Vargas C."/>
            <person name="Verret F."/>
            <person name="von Dassow P."/>
            <person name="Valentin K."/>
            <person name="Van de Peer Y."/>
            <person name="Wheeler G."/>
            <person name="Dacks J.B."/>
            <person name="Delwiche C.F."/>
            <person name="Dyhrman S.T."/>
            <person name="Glockner G."/>
            <person name="John U."/>
            <person name="Richards T."/>
            <person name="Worden A.Z."/>
            <person name="Zhang X."/>
            <person name="Grigoriev I.V."/>
            <person name="Allen A.E."/>
            <person name="Bidle K."/>
            <person name="Borodovsky M."/>
            <person name="Bowler C."/>
            <person name="Brownlee C."/>
            <person name="Cock J.M."/>
            <person name="Elias M."/>
            <person name="Gladyshev V.N."/>
            <person name="Groth M."/>
            <person name="Guda C."/>
            <person name="Hadaegh A."/>
            <person name="Iglesias-Rodriguez M.D."/>
            <person name="Jenkins J."/>
            <person name="Jones B.M."/>
            <person name="Lawson T."/>
            <person name="Leese F."/>
            <person name="Lindquist E."/>
            <person name="Lobanov A."/>
            <person name="Lomsadze A."/>
            <person name="Malik S.B."/>
            <person name="Marsh M.E."/>
            <person name="Mackinder L."/>
            <person name="Mock T."/>
            <person name="Mueller-Roeber B."/>
            <person name="Pagarete A."/>
            <person name="Parker M."/>
            <person name="Probert I."/>
            <person name="Quesneville H."/>
            <person name="Raines C."/>
            <person name="Rensing S.A."/>
            <person name="Riano-Pachon D.M."/>
            <person name="Richier S."/>
            <person name="Rokitta S."/>
            <person name="Shiraiwa Y."/>
            <person name="Soanes D.M."/>
            <person name="van der Giezen M."/>
            <person name="Wahlund T.M."/>
            <person name="Williams B."/>
            <person name="Wilson W."/>
            <person name="Wolfe G."/>
            <person name="Wurch L.L."/>
        </authorList>
    </citation>
    <scope>NUCLEOTIDE SEQUENCE</scope>
</reference>
<dbReference type="GeneID" id="17276597"/>
<evidence type="ECO:0000256" key="3">
    <source>
        <dbReference type="ARBA" id="ARBA00022741"/>
    </source>
</evidence>
<evidence type="ECO:0000259" key="6">
    <source>
        <dbReference type="PROSITE" id="PS50011"/>
    </source>
</evidence>
<keyword evidence="4" id="KW-0418">Kinase</keyword>
<dbReference type="InterPro" id="IPR050205">
    <property type="entry name" value="CDPK_Ser/Thr_kinases"/>
</dbReference>
<dbReference type="RefSeq" id="XP_005783752.1">
    <property type="nucleotide sequence ID" value="XM_005783695.1"/>
</dbReference>
<organism evidence="7 8">
    <name type="scientific">Emiliania huxleyi (strain CCMP1516)</name>
    <dbReference type="NCBI Taxonomy" id="280463"/>
    <lineage>
        <taxon>Eukaryota</taxon>
        <taxon>Haptista</taxon>
        <taxon>Haptophyta</taxon>
        <taxon>Prymnesiophyceae</taxon>
        <taxon>Isochrysidales</taxon>
        <taxon>Noelaerhabdaceae</taxon>
        <taxon>Emiliania</taxon>
    </lineage>
</organism>
<keyword evidence="3" id="KW-0547">Nucleotide-binding</keyword>
<keyword evidence="2" id="KW-0808">Transferase</keyword>
<evidence type="ECO:0000256" key="5">
    <source>
        <dbReference type="ARBA" id="ARBA00022840"/>
    </source>
</evidence>
<dbReference type="GO" id="GO:0005524">
    <property type="term" value="F:ATP binding"/>
    <property type="evidence" value="ECO:0007669"/>
    <property type="project" value="UniProtKB-KW"/>
</dbReference>
<dbReference type="SUPFAM" id="SSF56112">
    <property type="entry name" value="Protein kinase-like (PK-like)"/>
    <property type="match status" value="1"/>
</dbReference>
<keyword evidence="8" id="KW-1185">Reference proteome</keyword>
<reference evidence="7" key="2">
    <citation type="submission" date="2024-10" db="UniProtKB">
        <authorList>
            <consortium name="EnsemblProtists"/>
        </authorList>
    </citation>
    <scope>IDENTIFICATION</scope>
</reference>
<dbReference type="GO" id="GO:0004674">
    <property type="term" value="F:protein serine/threonine kinase activity"/>
    <property type="evidence" value="ECO:0007669"/>
    <property type="project" value="UniProtKB-KW"/>
</dbReference>
<dbReference type="Pfam" id="PF00069">
    <property type="entry name" value="Pkinase"/>
    <property type="match status" value="1"/>
</dbReference>
<dbReference type="OMA" id="LCYLHEL"/>
<dbReference type="AlphaFoldDB" id="A0A0D3K6D8"/>
<proteinExistence type="predicted"/>
<dbReference type="InterPro" id="IPR008271">
    <property type="entry name" value="Ser/Thr_kinase_AS"/>
</dbReference>
<sequence length="232" mass="24861">MHSALTGLPPWSPAHPPTLHPPTQVRLIGTFADARHTAYLVLELLPGGDLFAQVVARWQPTNGAPAEGYTEEGVRALLRMALSALAFIHARRVVHRDIKPENLLLLDRRGGLLDLRLCDFGAAQVLPLPTGGAAGGGGYFAPPTSPGLHAEGFASDVWSIGVILFVLLSGQQPFAAEDEEVEAQLVLRGRWTFGAATWRDVSSSAKGLVRAMLTGDPARRPTASEALQHAWF</sequence>
<dbReference type="PANTHER" id="PTHR24349">
    <property type="entry name" value="SERINE/THREONINE-PROTEIN KINASE"/>
    <property type="match status" value="1"/>
</dbReference>
<dbReference type="eggNOG" id="KOG0032">
    <property type="taxonomic scope" value="Eukaryota"/>
</dbReference>
<evidence type="ECO:0000313" key="8">
    <source>
        <dbReference type="Proteomes" id="UP000013827"/>
    </source>
</evidence>
<evidence type="ECO:0000256" key="1">
    <source>
        <dbReference type="ARBA" id="ARBA00022527"/>
    </source>
</evidence>
<dbReference type="PaxDb" id="2903-EOD31323"/>
<dbReference type="Gene3D" id="1.10.510.10">
    <property type="entry name" value="Transferase(Phosphotransferase) domain 1"/>
    <property type="match status" value="1"/>
</dbReference>
<keyword evidence="5" id="KW-0067">ATP-binding</keyword>
<evidence type="ECO:0000313" key="7">
    <source>
        <dbReference type="EnsemblProtists" id="EOD31323"/>
    </source>
</evidence>
<dbReference type="STRING" id="2903.R1D7H8"/>
<keyword evidence="1" id="KW-0723">Serine/threonine-protein kinase</keyword>
<dbReference type="SMART" id="SM00220">
    <property type="entry name" value="S_TKc"/>
    <property type="match status" value="1"/>
</dbReference>
<dbReference type="PROSITE" id="PS50011">
    <property type="entry name" value="PROTEIN_KINASE_DOM"/>
    <property type="match status" value="1"/>
</dbReference>